<dbReference type="Proteomes" id="UP000006201">
    <property type="component" value="Unassembled WGS sequence"/>
</dbReference>
<dbReference type="eggNOG" id="COG3755">
    <property type="taxonomic scope" value="Bacteria"/>
</dbReference>
<reference evidence="2 3" key="1">
    <citation type="submission" date="2006-02" db="EMBL/GenBank/DDBJ databases">
        <authorList>
            <person name="Moran M.A."/>
            <person name="Kjelleberg S."/>
            <person name="Egan S."/>
            <person name="Saunders N."/>
            <person name="Thomas T."/>
            <person name="Ferriera S."/>
            <person name="Johnson J."/>
            <person name="Kravitz S."/>
            <person name="Halpern A."/>
            <person name="Remington K."/>
            <person name="Beeson K."/>
            <person name="Tran B."/>
            <person name="Rogers Y.-H."/>
            <person name="Friedman R."/>
            <person name="Venter J.C."/>
        </authorList>
    </citation>
    <scope>NUCLEOTIDE SEQUENCE [LARGE SCALE GENOMIC DNA]</scope>
    <source>
        <strain evidence="2 3">D2</strain>
    </source>
</reference>
<dbReference type="HOGENOM" id="CLU_128596_4_2_6"/>
<comment type="caution">
    <text evidence="2">The sequence shown here is derived from an EMBL/GenBank/DDBJ whole genome shotgun (WGS) entry which is preliminary data.</text>
</comment>
<dbReference type="AlphaFoldDB" id="A4CA77"/>
<sequence>MSQRDMNQCAGIDYKKAESELFRVITEINKLYKDEEKFLVNLEKSQRNWEAQLELDLDLKFPRAGDPMYYGSIFPMCYSGYKTRLTLQRIAFLKEWLIGSREGEVCSGSIMNEYYIKNAKE</sequence>
<dbReference type="InterPro" id="IPR009739">
    <property type="entry name" value="LprI-like_N"/>
</dbReference>
<dbReference type="Gene3D" id="1.20.1270.180">
    <property type="match status" value="1"/>
</dbReference>
<organism evidence="2 3">
    <name type="scientific">Pseudoalteromonas tunicata D2</name>
    <dbReference type="NCBI Taxonomy" id="87626"/>
    <lineage>
        <taxon>Bacteria</taxon>
        <taxon>Pseudomonadati</taxon>
        <taxon>Pseudomonadota</taxon>
        <taxon>Gammaproteobacteria</taxon>
        <taxon>Alteromonadales</taxon>
        <taxon>Pseudoalteromonadaceae</taxon>
        <taxon>Pseudoalteromonas</taxon>
    </lineage>
</organism>
<evidence type="ECO:0000259" key="1">
    <source>
        <dbReference type="Pfam" id="PF07007"/>
    </source>
</evidence>
<evidence type="ECO:0000313" key="2">
    <source>
        <dbReference type="EMBL" id="EAR28285.1"/>
    </source>
</evidence>
<gene>
    <name evidence="2" type="ORF">PTD2_20757</name>
</gene>
<accession>A4CA77</accession>
<keyword evidence="3" id="KW-1185">Reference proteome</keyword>
<protein>
    <submittedName>
        <fullName evidence="2">Putative periplasmic protein</fullName>
    </submittedName>
</protein>
<proteinExistence type="predicted"/>
<evidence type="ECO:0000313" key="3">
    <source>
        <dbReference type="Proteomes" id="UP000006201"/>
    </source>
</evidence>
<dbReference type="Pfam" id="PF07007">
    <property type="entry name" value="LprI"/>
    <property type="match status" value="1"/>
</dbReference>
<name>A4CA77_9GAMM</name>
<feature type="domain" description="Lysozyme inhibitor LprI-like N-terminal" evidence="1">
    <location>
        <begin position="2"/>
        <end position="93"/>
    </location>
</feature>
<dbReference type="EMBL" id="AAOH01000004">
    <property type="protein sequence ID" value="EAR28285.1"/>
    <property type="molecule type" value="Genomic_DNA"/>
</dbReference>